<organism evidence="9 10">
    <name type="scientific">Reichenbachiella carrageenanivorans</name>
    <dbReference type="NCBI Taxonomy" id="2979869"/>
    <lineage>
        <taxon>Bacteria</taxon>
        <taxon>Pseudomonadati</taxon>
        <taxon>Bacteroidota</taxon>
        <taxon>Cytophagia</taxon>
        <taxon>Cytophagales</taxon>
        <taxon>Reichenbachiellaceae</taxon>
        <taxon>Reichenbachiella</taxon>
    </lineage>
</organism>
<dbReference type="Proteomes" id="UP001062165">
    <property type="component" value="Chromosome"/>
</dbReference>
<comment type="similarity">
    <text evidence="2 8">Belongs to the 4-toluene sulfonate uptake permease (TSUP) (TC 2.A.102) family.</text>
</comment>
<sequence length="249" mass="26944">MAYYEYLLIFGSGLIAGFLNVVAGGGSLLTLPILIFLGLPPAVANGTNRVGIFLQNIFAVSGFKSKGVSSFRFSIWLSISALFGAIIGAKIAVDISGELFNRILAVVMMLVIVITVFNPNKSGKVQEELMSKGRQTASIIAFFFVGIYGGFIQAGVGFIIIATLTSINHLSLVKTNSIKVFVALFYTIFALAVFAWEGQVDWVLGLTLAAGTSIGGWVASRWSVNKGDKWIRYFLIVTVTLMAVKLWFF</sequence>
<evidence type="ECO:0000256" key="5">
    <source>
        <dbReference type="ARBA" id="ARBA00022692"/>
    </source>
</evidence>
<evidence type="ECO:0000256" key="8">
    <source>
        <dbReference type="RuleBase" id="RU363041"/>
    </source>
</evidence>
<dbReference type="PANTHER" id="PTHR30269">
    <property type="entry name" value="TRANSMEMBRANE PROTEIN YFCA"/>
    <property type="match status" value="1"/>
</dbReference>
<keyword evidence="3" id="KW-0813">Transport</keyword>
<evidence type="ECO:0000313" key="9">
    <source>
        <dbReference type="EMBL" id="UXX78342.1"/>
    </source>
</evidence>
<keyword evidence="10" id="KW-1185">Reference proteome</keyword>
<evidence type="ECO:0000256" key="7">
    <source>
        <dbReference type="ARBA" id="ARBA00023136"/>
    </source>
</evidence>
<accession>A0ABY6CWP4</accession>
<keyword evidence="5 8" id="KW-0812">Transmembrane</keyword>
<dbReference type="EMBL" id="CP106735">
    <property type="protein sequence ID" value="UXX78342.1"/>
    <property type="molecule type" value="Genomic_DNA"/>
</dbReference>
<gene>
    <name evidence="9" type="ORF">N7E81_13345</name>
</gene>
<evidence type="ECO:0000256" key="6">
    <source>
        <dbReference type="ARBA" id="ARBA00022989"/>
    </source>
</evidence>
<dbReference type="InterPro" id="IPR052017">
    <property type="entry name" value="TSUP"/>
</dbReference>
<feature type="transmembrane region" description="Helical" evidence="8">
    <location>
        <begin position="177"/>
        <end position="196"/>
    </location>
</feature>
<dbReference type="PANTHER" id="PTHR30269:SF0">
    <property type="entry name" value="MEMBRANE TRANSPORTER PROTEIN YFCA-RELATED"/>
    <property type="match status" value="1"/>
</dbReference>
<proteinExistence type="inferred from homology"/>
<feature type="transmembrane region" description="Helical" evidence="8">
    <location>
        <begin position="203"/>
        <end position="224"/>
    </location>
</feature>
<reference evidence="9" key="1">
    <citation type="submission" date="2022-10" db="EMBL/GenBank/DDBJ databases">
        <title>Comparative genomics and taxonomic characterization of three novel marine species of genus Reichenbachiella exhibiting antioxidant and polysaccharide degradation activities.</title>
        <authorList>
            <person name="Muhammad N."/>
            <person name="Lee Y.-J."/>
            <person name="Ko J."/>
            <person name="Kim S.-G."/>
        </authorList>
    </citation>
    <scope>NUCLEOTIDE SEQUENCE</scope>
    <source>
        <strain evidence="9">Wsw4-B4</strain>
    </source>
</reference>
<evidence type="ECO:0000256" key="4">
    <source>
        <dbReference type="ARBA" id="ARBA00022475"/>
    </source>
</evidence>
<name>A0ABY6CWP4_9BACT</name>
<feature type="transmembrane region" description="Helical" evidence="8">
    <location>
        <begin position="73"/>
        <end position="93"/>
    </location>
</feature>
<evidence type="ECO:0000256" key="2">
    <source>
        <dbReference type="ARBA" id="ARBA00009142"/>
    </source>
</evidence>
<evidence type="ECO:0000313" key="10">
    <source>
        <dbReference type="Proteomes" id="UP001062165"/>
    </source>
</evidence>
<keyword evidence="4 8" id="KW-1003">Cell membrane</keyword>
<dbReference type="RefSeq" id="WP_263050088.1">
    <property type="nucleotide sequence ID" value="NZ_CP106735.1"/>
</dbReference>
<feature type="transmembrane region" description="Helical" evidence="8">
    <location>
        <begin position="139"/>
        <end position="165"/>
    </location>
</feature>
<comment type="subcellular location">
    <subcellularLocation>
        <location evidence="1 8">Cell membrane</location>
        <topology evidence="1 8">Multi-pass membrane protein</topology>
    </subcellularLocation>
</comment>
<dbReference type="Pfam" id="PF01925">
    <property type="entry name" value="TauE"/>
    <property type="match status" value="1"/>
</dbReference>
<dbReference type="InterPro" id="IPR002781">
    <property type="entry name" value="TM_pro_TauE-like"/>
</dbReference>
<evidence type="ECO:0000256" key="1">
    <source>
        <dbReference type="ARBA" id="ARBA00004651"/>
    </source>
</evidence>
<feature type="transmembrane region" description="Helical" evidence="8">
    <location>
        <begin position="99"/>
        <end position="118"/>
    </location>
</feature>
<feature type="transmembrane region" description="Helical" evidence="8">
    <location>
        <begin position="6"/>
        <end position="39"/>
    </location>
</feature>
<keyword evidence="6 8" id="KW-1133">Transmembrane helix</keyword>
<protein>
    <recommendedName>
        <fullName evidence="8">Probable membrane transporter protein</fullName>
    </recommendedName>
</protein>
<evidence type="ECO:0000256" key="3">
    <source>
        <dbReference type="ARBA" id="ARBA00022448"/>
    </source>
</evidence>
<keyword evidence="7 8" id="KW-0472">Membrane</keyword>
<feature type="transmembrane region" description="Helical" evidence="8">
    <location>
        <begin position="230"/>
        <end position="248"/>
    </location>
</feature>